<evidence type="ECO:0000256" key="6">
    <source>
        <dbReference type="ARBA" id="ARBA00022723"/>
    </source>
</evidence>
<dbReference type="InterPro" id="IPR016024">
    <property type="entry name" value="ARM-type_fold"/>
</dbReference>
<feature type="binding site" evidence="13">
    <location>
        <position position="300"/>
    </location>
    <ligand>
        <name>Zn(2+)</name>
        <dbReference type="ChEBI" id="CHEBI:29105"/>
        <note>catalytic</note>
    </ligand>
</feature>
<evidence type="ECO:0000256" key="2">
    <source>
        <dbReference type="ARBA" id="ARBA00004496"/>
    </source>
</evidence>
<keyword evidence="17" id="KW-1185">Reference proteome</keyword>
<dbReference type="InterPro" id="IPR038502">
    <property type="entry name" value="M1_LTA-4_hydro/amino_C_sf"/>
</dbReference>
<feature type="binding site" evidence="12">
    <location>
        <begin position="565"/>
        <end position="567"/>
    </location>
    <ligand>
        <name>a peptide</name>
        <dbReference type="ChEBI" id="CHEBI:60466"/>
    </ligand>
</feature>
<evidence type="ECO:0000256" key="7">
    <source>
        <dbReference type="ARBA" id="ARBA00022801"/>
    </source>
</evidence>
<dbReference type="InterPro" id="IPR045357">
    <property type="entry name" value="Aminopeptidase_N-like_N"/>
</dbReference>
<feature type="active site" description="Proton acceptor" evidence="11">
    <location>
        <position position="297"/>
    </location>
</feature>
<dbReference type="GO" id="GO:0008270">
    <property type="term" value="F:zinc ion binding"/>
    <property type="evidence" value="ECO:0007669"/>
    <property type="project" value="InterPro"/>
</dbReference>
<keyword evidence="8 13" id="KW-0862">Zinc</keyword>
<protein>
    <recommendedName>
        <fullName evidence="14">Leukotriene A(4) hydrolase</fullName>
        <shortName evidence="14">LTA-4 hydrolase</shortName>
        <ecNumber evidence="14">3.3.2.10</ecNumber>
        <ecNumber evidence="14">3.4.11.-</ecNumber>
    </recommendedName>
</protein>
<evidence type="ECO:0000256" key="4">
    <source>
        <dbReference type="ARBA" id="ARBA00022490"/>
    </source>
</evidence>
<comment type="similarity">
    <text evidence="3 14">Belongs to the peptidase M1 family.</text>
</comment>
<evidence type="ECO:0000256" key="13">
    <source>
        <dbReference type="PIRSR" id="PIRSR612777-3"/>
    </source>
</evidence>
<dbReference type="Gene3D" id="2.60.40.1730">
    <property type="entry name" value="tricorn interacting facor f3 domain"/>
    <property type="match status" value="1"/>
</dbReference>
<dbReference type="Proteomes" id="UP001303473">
    <property type="component" value="Unassembled WGS sequence"/>
</dbReference>
<dbReference type="EMBL" id="MU853761">
    <property type="protein sequence ID" value="KAK3944091.1"/>
    <property type="molecule type" value="Genomic_DNA"/>
</dbReference>
<evidence type="ECO:0000256" key="3">
    <source>
        <dbReference type="ARBA" id="ARBA00010136"/>
    </source>
</evidence>
<dbReference type="Gene3D" id="3.30.2010.30">
    <property type="match status" value="1"/>
</dbReference>
<feature type="binding site" evidence="12">
    <location>
        <begin position="136"/>
        <end position="138"/>
    </location>
    <ligand>
        <name>a peptide</name>
        <dbReference type="ChEBI" id="CHEBI:60466"/>
    </ligand>
</feature>
<dbReference type="FunFam" id="3.30.2010.30:FF:000001">
    <property type="entry name" value="Leukotriene A(4) hydrolase"/>
    <property type="match status" value="1"/>
</dbReference>
<evidence type="ECO:0000313" key="16">
    <source>
        <dbReference type="EMBL" id="KAK3944091.1"/>
    </source>
</evidence>
<sequence length="616" mass="69494">MAPVRDHNTLSNYDAWRTKHTTANLKIDFAEKCLRGSVILELESQTDKASKEIILDSSHVNVSSVKLNSTPTSKWEVKERTQYYGSPVHVVVPEGAAKGETVKLEIELATTDKCTALQWLTPSQTSNKKAPFMFSQCQAIHARSLFPCQDTPDVKSTYDFNITSPYVVVASGVPVPGEPEEKEGGEKLYKFQQKVPIPSYLFALSSGDIVTAPIGKRSVVATGPNELKASQWEFQDDMDKFLEAAEKIVFPYKWGEYNVLVLPPSFPYGGMENPIFTFATPTIVSGDRQNVDVIAHELSHSWSGNLVTSCSWEHFWLNEGWTMYLERRIIAAIHGSNAHFDFSAIRGWTALEEAIAEHGKDHEFTKLCINHKGIDPDDAFSTVPYEKGFHFVYSLDRLVGRENFDKFIPYYFNKWAGKSLDSFEFRDTFLEFFSAPEYASLKDKISSIDWEGRFYSTGLPPKPEFDTSLADVCYELAEKWKSKDYSPSASDISSWIGNQVLVFLNAVQDFDEPLTVEQSQSLGKTYGLLDSKNVELKSAYYLIAMRAKDSSAYPGVADLLGQVGRMKFVRPLYRNLNKVDHDLAVKTFEKYRDFYHPICRQMAEKDLGLAGSSKSP</sequence>
<dbReference type="Gene3D" id="1.10.390.10">
    <property type="entry name" value="Neutral Protease Domain 2"/>
    <property type="match status" value="1"/>
</dbReference>
<evidence type="ECO:0000259" key="15">
    <source>
        <dbReference type="SMART" id="SM01263"/>
    </source>
</evidence>
<dbReference type="InterPro" id="IPR012777">
    <property type="entry name" value="LTA4H"/>
</dbReference>
<dbReference type="InterPro" id="IPR014782">
    <property type="entry name" value="Peptidase_M1_dom"/>
</dbReference>
<keyword evidence="10" id="KW-0539">Nucleus</keyword>
<evidence type="ECO:0000256" key="14">
    <source>
        <dbReference type="RuleBase" id="RU361141"/>
    </source>
</evidence>
<accession>A0AAN6S8V8</accession>
<dbReference type="Gene3D" id="1.25.40.320">
    <property type="entry name" value="Peptidase M1, leukotriene A4 hydrolase/aminopeptidase C-terminal domain"/>
    <property type="match status" value="1"/>
</dbReference>
<dbReference type="EC" id="3.3.2.10" evidence="14"/>
<dbReference type="FunFam" id="1.10.390.10:FF:000009">
    <property type="entry name" value="Leukotriene A(4) hydrolase"/>
    <property type="match status" value="1"/>
</dbReference>
<proteinExistence type="inferred from homology"/>
<dbReference type="GO" id="GO:0008237">
    <property type="term" value="F:metallopeptidase activity"/>
    <property type="evidence" value="ECO:0007669"/>
    <property type="project" value="UniProtKB-KW"/>
</dbReference>
<dbReference type="InterPro" id="IPR015211">
    <property type="entry name" value="Peptidase_M1_C"/>
</dbReference>
<dbReference type="InterPro" id="IPR027268">
    <property type="entry name" value="Peptidase_M4/M1_CTD_sf"/>
</dbReference>
<evidence type="ECO:0000256" key="12">
    <source>
        <dbReference type="PIRSR" id="PIRSR612777-2"/>
    </source>
</evidence>
<dbReference type="GO" id="GO:0004301">
    <property type="term" value="F:epoxide hydrolase activity"/>
    <property type="evidence" value="ECO:0007669"/>
    <property type="project" value="UniProtKB-EC"/>
</dbReference>
<evidence type="ECO:0000256" key="9">
    <source>
        <dbReference type="ARBA" id="ARBA00023049"/>
    </source>
</evidence>
<dbReference type="AlphaFoldDB" id="A0AAN6S8V8"/>
<dbReference type="InterPro" id="IPR042097">
    <property type="entry name" value="Aminopeptidase_N-like_N_sf"/>
</dbReference>
<evidence type="ECO:0000313" key="17">
    <source>
        <dbReference type="Proteomes" id="UP001303473"/>
    </source>
</evidence>
<dbReference type="SUPFAM" id="SSF55486">
    <property type="entry name" value="Metalloproteases ('zincins'), catalytic domain"/>
    <property type="match status" value="1"/>
</dbReference>
<dbReference type="SMART" id="SM01263">
    <property type="entry name" value="Leuk-A4-hydro_C"/>
    <property type="match status" value="1"/>
</dbReference>
<reference evidence="17" key="1">
    <citation type="journal article" date="2023" name="Mol. Phylogenet. Evol.">
        <title>Genome-scale phylogeny and comparative genomics of the fungal order Sordariales.</title>
        <authorList>
            <person name="Hensen N."/>
            <person name="Bonometti L."/>
            <person name="Westerberg I."/>
            <person name="Brannstrom I.O."/>
            <person name="Guillou S."/>
            <person name="Cros-Aarteil S."/>
            <person name="Calhoun S."/>
            <person name="Haridas S."/>
            <person name="Kuo A."/>
            <person name="Mondo S."/>
            <person name="Pangilinan J."/>
            <person name="Riley R."/>
            <person name="LaButti K."/>
            <person name="Andreopoulos B."/>
            <person name="Lipzen A."/>
            <person name="Chen C."/>
            <person name="Yan M."/>
            <person name="Daum C."/>
            <person name="Ng V."/>
            <person name="Clum A."/>
            <person name="Steindorff A."/>
            <person name="Ohm R.A."/>
            <person name="Martin F."/>
            <person name="Silar P."/>
            <person name="Natvig D.O."/>
            <person name="Lalanne C."/>
            <person name="Gautier V."/>
            <person name="Ament-Velasquez S.L."/>
            <person name="Kruys A."/>
            <person name="Hutchinson M.I."/>
            <person name="Powell A.J."/>
            <person name="Barry K."/>
            <person name="Miller A.N."/>
            <person name="Grigoriev I.V."/>
            <person name="Debuchy R."/>
            <person name="Gladieux P."/>
            <person name="Hiltunen Thoren M."/>
            <person name="Johannesson H."/>
        </authorList>
    </citation>
    <scope>NUCLEOTIDE SEQUENCE [LARGE SCALE GENOMIC DNA]</scope>
    <source>
        <strain evidence="17">CBS 340.73</strain>
    </source>
</reference>
<dbReference type="PANTHER" id="PTHR45726:SF3">
    <property type="entry name" value="LEUKOTRIENE A-4 HYDROLASE"/>
    <property type="match status" value="1"/>
</dbReference>
<dbReference type="EC" id="3.4.11.-" evidence="14"/>
<dbReference type="GO" id="GO:0005634">
    <property type="term" value="C:nucleus"/>
    <property type="evidence" value="ECO:0007669"/>
    <property type="project" value="UniProtKB-SubCell"/>
</dbReference>
<evidence type="ECO:0000256" key="1">
    <source>
        <dbReference type="ARBA" id="ARBA00004123"/>
    </source>
</evidence>
<dbReference type="NCBIfam" id="TIGR02411">
    <property type="entry name" value="leuko_A4_hydro"/>
    <property type="match status" value="1"/>
</dbReference>
<evidence type="ECO:0000256" key="8">
    <source>
        <dbReference type="ARBA" id="ARBA00022833"/>
    </source>
</evidence>
<dbReference type="InterPro" id="IPR001930">
    <property type="entry name" value="Peptidase_M1"/>
</dbReference>
<evidence type="ECO:0000256" key="5">
    <source>
        <dbReference type="ARBA" id="ARBA00022670"/>
    </source>
</evidence>
<dbReference type="PRINTS" id="PR00756">
    <property type="entry name" value="ALADIPTASE"/>
</dbReference>
<keyword evidence="5 14" id="KW-0645">Protease</keyword>
<keyword evidence="4 14" id="KW-0963">Cytoplasm</keyword>
<dbReference type="FunFam" id="2.60.40.1730:FF:000004">
    <property type="entry name" value="Leukotriene A(4) hydrolase"/>
    <property type="match status" value="1"/>
</dbReference>
<feature type="binding site" evidence="13">
    <location>
        <position position="296"/>
    </location>
    <ligand>
        <name>Zn(2+)</name>
        <dbReference type="ChEBI" id="CHEBI:29105"/>
        <note>catalytic</note>
    </ligand>
</feature>
<keyword evidence="6 13" id="KW-0479">Metal-binding</keyword>
<keyword evidence="9 14" id="KW-0482">Metalloprotease</keyword>
<dbReference type="Pfam" id="PF17900">
    <property type="entry name" value="Peptidase_M1_N"/>
    <property type="match status" value="1"/>
</dbReference>
<dbReference type="SUPFAM" id="SSF48371">
    <property type="entry name" value="ARM repeat"/>
    <property type="match status" value="1"/>
</dbReference>
<feature type="binding site" evidence="13">
    <location>
        <position position="319"/>
    </location>
    <ligand>
        <name>Zn(2+)</name>
        <dbReference type="ChEBI" id="CHEBI:29105"/>
        <note>catalytic</note>
    </ligand>
</feature>
<name>A0AAN6S8V8_9PEZI</name>
<dbReference type="SUPFAM" id="SSF63737">
    <property type="entry name" value="Leukotriene A4 hydrolase N-terminal domain"/>
    <property type="match status" value="1"/>
</dbReference>
<dbReference type="Pfam" id="PF01433">
    <property type="entry name" value="Peptidase_M1"/>
    <property type="match status" value="1"/>
</dbReference>
<dbReference type="FunFam" id="1.25.40.320:FF:000001">
    <property type="entry name" value="Leukotriene A(4) hydrolase"/>
    <property type="match status" value="1"/>
</dbReference>
<feature type="binding site" evidence="12">
    <location>
        <begin position="267"/>
        <end position="272"/>
    </location>
    <ligand>
        <name>a peptide</name>
        <dbReference type="ChEBI" id="CHEBI:60466"/>
    </ligand>
</feature>
<keyword evidence="7 14" id="KW-0378">Hydrolase</keyword>
<comment type="cofactor">
    <cofactor evidence="13 14">
        <name>Zn(2+)</name>
        <dbReference type="ChEBI" id="CHEBI:29105"/>
    </cofactor>
    <text evidence="13 14">Binds 1 zinc ion per subunit.</text>
</comment>
<dbReference type="PANTHER" id="PTHR45726">
    <property type="entry name" value="LEUKOTRIENE A-4 HYDROLASE"/>
    <property type="match status" value="1"/>
</dbReference>
<dbReference type="GO" id="GO:0004177">
    <property type="term" value="F:aminopeptidase activity"/>
    <property type="evidence" value="ECO:0007669"/>
    <property type="project" value="TreeGrafter"/>
</dbReference>
<evidence type="ECO:0000256" key="11">
    <source>
        <dbReference type="PIRSR" id="PIRSR612777-1"/>
    </source>
</evidence>
<comment type="caution">
    <text evidence="16">The sequence shown here is derived from an EMBL/GenBank/DDBJ whole genome shotgun (WGS) entry which is preliminary data.</text>
</comment>
<dbReference type="InterPro" id="IPR049980">
    <property type="entry name" value="LTA4H_cat"/>
</dbReference>
<feature type="active site" description="Proton donor" evidence="11">
    <location>
        <position position="385"/>
    </location>
</feature>
<dbReference type="Pfam" id="PF09127">
    <property type="entry name" value="Leuk-A4-hydro_C"/>
    <property type="match status" value="1"/>
</dbReference>
<organism evidence="16 17">
    <name type="scientific">Diplogelasinospora grovesii</name>
    <dbReference type="NCBI Taxonomy" id="303347"/>
    <lineage>
        <taxon>Eukaryota</taxon>
        <taxon>Fungi</taxon>
        <taxon>Dikarya</taxon>
        <taxon>Ascomycota</taxon>
        <taxon>Pezizomycotina</taxon>
        <taxon>Sordariomycetes</taxon>
        <taxon>Sordariomycetidae</taxon>
        <taxon>Sordariales</taxon>
        <taxon>Diplogelasinosporaceae</taxon>
        <taxon>Diplogelasinospora</taxon>
    </lineage>
</organism>
<dbReference type="GO" id="GO:0005829">
    <property type="term" value="C:cytosol"/>
    <property type="evidence" value="ECO:0007669"/>
    <property type="project" value="TreeGrafter"/>
</dbReference>
<comment type="catalytic activity">
    <reaction evidence="14">
        <text>an epoxide + H2O = an ethanediol</text>
        <dbReference type="Rhea" id="RHEA:19037"/>
        <dbReference type="ChEBI" id="CHEBI:15377"/>
        <dbReference type="ChEBI" id="CHEBI:32955"/>
        <dbReference type="ChEBI" id="CHEBI:140594"/>
        <dbReference type="EC" id="3.3.2.10"/>
    </reaction>
</comment>
<gene>
    <name evidence="16" type="ORF">QBC46DRAFT_337827</name>
</gene>
<dbReference type="GO" id="GO:0006508">
    <property type="term" value="P:proteolysis"/>
    <property type="evidence" value="ECO:0007669"/>
    <property type="project" value="UniProtKB-KW"/>
</dbReference>
<feature type="domain" description="Peptidase M1 leukotriene A4 hydrolase/aminopeptidase C-terminal" evidence="15">
    <location>
        <begin position="468"/>
        <end position="607"/>
    </location>
</feature>
<comment type="subcellular location">
    <subcellularLocation>
        <location evidence="2 14">Cytoplasm</location>
    </subcellularLocation>
    <subcellularLocation>
        <location evidence="1">Nucleus</location>
    </subcellularLocation>
</comment>
<dbReference type="CDD" id="cd09599">
    <property type="entry name" value="M1_LTA4H"/>
    <property type="match status" value="1"/>
</dbReference>
<dbReference type="InterPro" id="IPR034015">
    <property type="entry name" value="M1_LTA4H"/>
</dbReference>
<evidence type="ECO:0000256" key="10">
    <source>
        <dbReference type="ARBA" id="ARBA00023242"/>
    </source>
</evidence>